<dbReference type="PROSITE" id="PS00550">
    <property type="entry name" value="HEMERYTHRINS"/>
    <property type="match status" value="1"/>
</dbReference>
<accession>A0ABW8NJ89</accession>
<keyword evidence="6" id="KW-1185">Reference proteome</keyword>
<dbReference type="InterPro" id="IPR012312">
    <property type="entry name" value="Hemerythrin-like"/>
</dbReference>
<gene>
    <name evidence="5" type="ORF">WG929_11170</name>
</gene>
<keyword evidence="2" id="KW-0479">Metal-binding</keyword>
<evidence type="ECO:0000256" key="2">
    <source>
        <dbReference type="ARBA" id="ARBA00022723"/>
    </source>
</evidence>
<dbReference type="Proteomes" id="UP001620597">
    <property type="component" value="Unassembled WGS sequence"/>
</dbReference>
<protein>
    <submittedName>
        <fullName evidence="5">Hemerythrin domain-containing protein</fullName>
    </submittedName>
</protein>
<dbReference type="EMBL" id="JBBKTX010000012">
    <property type="protein sequence ID" value="MFK4752971.1"/>
    <property type="molecule type" value="Genomic_DNA"/>
</dbReference>
<dbReference type="NCBIfam" id="TIGR02481">
    <property type="entry name" value="hemeryth_dom"/>
    <property type="match status" value="1"/>
</dbReference>
<dbReference type="CDD" id="cd12107">
    <property type="entry name" value="Hemerythrin"/>
    <property type="match status" value="1"/>
</dbReference>
<evidence type="ECO:0000256" key="3">
    <source>
        <dbReference type="ARBA" id="ARBA00023004"/>
    </source>
</evidence>
<name>A0ABW8NJ89_9GAMM</name>
<dbReference type="InterPro" id="IPR012827">
    <property type="entry name" value="Hemerythrin_metal-bd"/>
</dbReference>
<dbReference type="InterPro" id="IPR035938">
    <property type="entry name" value="Hemerythrin-like_sf"/>
</dbReference>
<evidence type="ECO:0000259" key="4">
    <source>
        <dbReference type="Pfam" id="PF01814"/>
    </source>
</evidence>
<dbReference type="Pfam" id="PF01814">
    <property type="entry name" value="Hemerythrin"/>
    <property type="match status" value="1"/>
</dbReference>
<evidence type="ECO:0000313" key="6">
    <source>
        <dbReference type="Proteomes" id="UP001620597"/>
    </source>
</evidence>
<comment type="caution">
    <text evidence="5">The sequence shown here is derived from an EMBL/GenBank/DDBJ whole genome shotgun (WGS) entry which is preliminary data.</text>
</comment>
<feature type="domain" description="Hemerythrin-like" evidence="4">
    <location>
        <begin position="15"/>
        <end position="122"/>
    </location>
</feature>
<evidence type="ECO:0000313" key="5">
    <source>
        <dbReference type="EMBL" id="MFK4752971.1"/>
    </source>
</evidence>
<organism evidence="5 6">
    <name type="scientific">Oceanobacter antarcticus</name>
    <dbReference type="NCBI Taxonomy" id="3133425"/>
    <lineage>
        <taxon>Bacteria</taxon>
        <taxon>Pseudomonadati</taxon>
        <taxon>Pseudomonadota</taxon>
        <taxon>Gammaproteobacteria</taxon>
        <taxon>Oceanospirillales</taxon>
        <taxon>Oceanospirillaceae</taxon>
        <taxon>Oceanobacter</taxon>
    </lineage>
</organism>
<keyword evidence="3" id="KW-0408">Iron</keyword>
<dbReference type="InterPro" id="IPR016131">
    <property type="entry name" value="Haemerythrin_Fe_BS"/>
</dbReference>
<sequence>MTSRPIPVPLTLGHTDIDGDHQEFTEWLVRLEAASGAEFIQQFGQLTDHLSHHFERENTLMVQSSYPACTEHRGEHNRVLGEMINFRARVESGRVSFGRAYVLEQLPGWFDLHVTTMDAALVEHLKRSQV</sequence>
<comment type="similarity">
    <text evidence="1">Belongs to the hemerythrin family.</text>
</comment>
<evidence type="ECO:0000256" key="1">
    <source>
        <dbReference type="ARBA" id="ARBA00010587"/>
    </source>
</evidence>
<reference evidence="5 6" key="1">
    <citation type="submission" date="2024-03" db="EMBL/GenBank/DDBJ databases">
        <title>High-quality draft genome sequence of Oceanobacter sp. wDCs-4.</title>
        <authorList>
            <person name="Dong C."/>
        </authorList>
    </citation>
    <scope>NUCLEOTIDE SEQUENCE [LARGE SCALE GENOMIC DNA]</scope>
    <source>
        <strain evidence="6">wDCs-4</strain>
    </source>
</reference>
<dbReference type="RefSeq" id="WP_416206083.1">
    <property type="nucleotide sequence ID" value="NZ_JBBKTX010000012.1"/>
</dbReference>
<dbReference type="SUPFAM" id="SSF47188">
    <property type="entry name" value="Hemerythrin-like"/>
    <property type="match status" value="1"/>
</dbReference>
<proteinExistence type="inferred from homology"/>
<dbReference type="Gene3D" id="1.20.120.50">
    <property type="entry name" value="Hemerythrin-like"/>
    <property type="match status" value="1"/>
</dbReference>